<dbReference type="GO" id="GO:0016559">
    <property type="term" value="P:peroxisome fission"/>
    <property type="evidence" value="ECO:0007669"/>
    <property type="project" value="TreeGrafter"/>
</dbReference>
<protein>
    <submittedName>
        <fullName evidence="3">P-loop containing nucleoside triphosphate hydrolase protein</fullName>
    </submittedName>
</protein>
<dbReference type="AlphaFoldDB" id="A0A9P9EGU6"/>
<gene>
    <name evidence="3" type="ORF">B0J13DRAFT_81919</name>
</gene>
<keyword evidence="4" id="KW-1185">Reference proteome</keyword>
<reference evidence="3" key="1">
    <citation type="journal article" date="2021" name="Nat. Commun.">
        <title>Genetic determinants of endophytism in the Arabidopsis root mycobiome.</title>
        <authorList>
            <person name="Mesny F."/>
            <person name="Miyauchi S."/>
            <person name="Thiergart T."/>
            <person name="Pickel B."/>
            <person name="Atanasova L."/>
            <person name="Karlsson M."/>
            <person name="Huettel B."/>
            <person name="Barry K.W."/>
            <person name="Haridas S."/>
            <person name="Chen C."/>
            <person name="Bauer D."/>
            <person name="Andreopoulos W."/>
            <person name="Pangilinan J."/>
            <person name="LaButti K."/>
            <person name="Riley R."/>
            <person name="Lipzen A."/>
            <person name="Clum A."/>
            <person name="Drula E."/>
            <person name="Henrissat B."/>
            <person name="Kohler A."/>
            <person name="Grigoriev I.V."/>
            <person name="Martin F.M."/>
            <person name="Hacquard S."/>
        </authorList>
    </citation>
    <scope>NUCLEOTIDE SEQUENCE</scope>
    <source>
        <strain evidence="3">MPI-CAGE-AT-0021</strain>
    </source>
</reference>
<dbReference type="GO" id="GO:0005874">
    <property type="term" value="C:microtubule"/>
    <property type="evidence" value="ECO:0007669"/>
    <property type="project" value="TreeGrafter"/>
</dbReference>
<dbReference type="InterPro" id="IPR022812">
    <property type="entry name" value="Dynamin"/>
</dbReference>
<dbReference type="OrthoDB" id="415706at2759"/>
<evidence type="ECO:0000313" key="3">
    <source>
        <dbReference type="EMBL" id="KAH7136874.1"/>
    </source>
</evidence>
<evidence type="ECO:0000259" key="2">
    <source>
        <dbReference type="PROSITE" id="PS51718"/>
    </source>
</evidence>
<name>A0A9P9EGU6_9HYPO</name>
<comment type="caution">
    <text evidence="3">The sequence shown here is derived from an EMBL/GenBank/DDBJ whole genome shotgun (WGS) entry which is preliminary data.</text>
</comment>
<dbReference type="CDD" id="cd08771">
    <property type="entry name" value="DLP_1"/>
    <property type="match status" value="1"/>
</dbReference>
<dbReference type="PROSITE" id="PS51718">
    <property type="entry name" value="G_DYNAMIN_2"/>
    <property type="match status" value="1"/>
</dbReference>
<accession>A0A9P9EGU6</accession>
<organism evidence="3 4">
    <name type="scientific">Dactylonectria estremocensis</name>
    <dbReference type="NCBI Taxonomy" id="1079267"/>
    <lineage>
        <taxon>Eukaryota</taxon>
        <taxon>Fungi</taxon>
        <taxon>Dikarya</taxon>
        <taxon>Ascomycota</taxon>
        <taxon>Pezizomycotina</taxon>
        <taxon>Sordariomycetes</taxon>
        <taxon>Hypocreomycetidae</taxon>
        <taxon>Hypocreales</taxon>
        <taxon>Nectriaceae</taxon>
        <taxon>Dactylonectria</taxon>
    </lineage>
</organism>
<dbReference type="GO" id="GO:0008017">
    <property type="term" value="F:microtubule binding"/>
    <property type="evidence" value="ECO:0007669"/>
    <property type="project" value="TreeGrafter"/>
</dbReference>
<dbReference type="PANTHER" id="PTHR11566">
    <property type="entry name" value="DYNAMIN"/>
    <property type="match status" value="1"/>
</dbReference>
<dbReference type="PANTHER" id="PTHR11566:SF21">
    <property type="entry name" value="DYNAMIN RELATED PROTEIN 1, ISOFORM A"/>
    <property type="match status" value="1"/>
</dbReference>
<dbReference type="GO" id="GO:0006897">
    <property type="term" value="P:endocytosis"/>
    <property type="evidence" value="ECO:0007669"/>
    <property type="project" value="TreeGrafter"/>
</dbReference>
<dbReference type="GO" id="GO:0016020">
    <property type="term" value="C:membrane"/>
    <property type="evidence" value="ECO:0007669"/>
    <property type="project" value="TreeGrafter"/>
</dbReference>
<feature type="domain" description="GED" evidence="1">
    <location>
        <begin position="632"/>
        <end position="723"/>
    </location>
</feature>
<dbReference type="InterPro" id="IPR001401">
    <property type="entry name" value="Dynamin_GTPase"/>
</dbReference>
<dbReference type="InterPro" id="IPR027417">
    <property type="entry name" value="P-loop_NTPase"/>
</dbReference>
<dbReference type="InterPro" id="IPR020850">
    <property type="entry name" value="GED_dom"/>
</dbReference>
<dbReference type="Gene3D" id="3.40.50.300">
    <property type="entry name" value="P-loop containing nucleotide triphosphate hydrolases"/>
    <property type="match status" value="1"/>
</dbReference>
<dbReference type="EMBL" id="JAGMUU010000016">
    <property type="protein sequence ID" value="KAH7136874.1"/>
    <property type="molecule type" value="Genomic_DNA"/>
</dbReference>
<proteinExistence type="predicted"/>
<dbReference type="GO" id="GO:0003924">
    <property type="term" value="F:GTPase activity"/>
    <property type="evidence" value="ECO:0007669"/>
    <property type="project" value="InterPro"/>
</dbReference>
<keyword evidence="3" id="KW-0378">Hydrolase</keyword>
<dbReference type="GO" id="GO:0048312">
    <property type="term" value="P:intracellular distribution of mitochondria"/>
    <property type="evidence" value="ECO:0007669"/>
    <property type="project" value="TreeGrafter"/>
</dbReference>
<dbReference type="GO" id="GO:0005739">
    <property type="term" value="C:mitochondrion"/>
    <property type="evidence" value="ECO:0007669"/>
    <property type="project" value="TreeGrafter"/>
</dbReference>
<dbReference type="PROSITE" id="PS51388">
    <property type="entry name" value="GED"/>
    <property type="match status" value="1"/>
</dbReference>
<dbReference type="GO" id="GO:0000266">
    <property type="term" value="P:mitochondrial fission"/>
    <property type="evidence" value="ECO:0007669"/>
    <property type="project" value="TreeGrafter"/>
</dbReference>
<dbReference type="GO" id="GO:0005525">
    <property type="term" value="F:GTP binding"/>
    <property type="evidence" value="ECO:0007669"/>
    <property type="project" value="InterPro"/>
</dbReference>
<dbReference type="InterPro" id="IPR030381">
    <property type="entry name" value="G_DYNAMIN_dom"/>
</dbReference>
<dbReference type="Pfam" id="PF00350">
    <property type="entry name" value="Dynamin_N"/>
    <property type="match status" value="1"/>
</dbReference>
<sequence length="758" mass="85665">MGGIPMDTLALDQIGRDSKALVDSIKSLLKLGVRTRVTCPRIVVVGDQSSGKSSVLEAISGVRFPITNGVCTRFATEIVFRNRLQEKLFAEIRSDDCSWQSAFNEKQLSKNDLPELIEEAKLLMKVGDDAASVSEDTLYIEIHGPEVNPLRLVDLPGLCRVETSQQPTEEASAVLRLVQKHLKCEDNIILAVVSAQAEIKEQLVLEEVQKYDPMRERTIGIITKPDMLIPGSTKTREYLRLAENLEGPYFLNLGWHVLRSRDCHESSETFSESQGASYESRDQKKIDFGVCATFSPSNNGIESLRRKLSKVVKKHFQSSVPKLIEGAEARLEFQQNRLNSLGMARSTAAEIRQYLVVIAERLRDLTHSAVRGTYDDKFFSSLDASGLNKREGYIDQRKLRAVIRNLNGAFNKTISARGSEMRIVGFEDSYFGDRSNTPGPYHLDGWLDQFQVQEPTPVSWVNLKARLERKVLNDLGSQFPGSSNDSLALELFREQSRPWKGIAKQYLKLAMDSARTFVELAFQHVTGADESTRDAIFTEYVLAYFDRKASQLDDKLDELLVHYQEGEMIYLEYVFRMRLSLRKRPELGNDVPQNIALDSGMLTRTTSSMTRDEYAPIESTSEVSDDVDDSKLKQVLNIMITYYEMSLQTFTNNVTVLAVENCLISKMASLFTPMAVLEMDDDTLLRLGSESEESQHKRLELQNDLAALKSHLAICKKHRPRPSPSESHYVSRPAIKLILNYSIKCSRLPQRAVWVGFL</sequence>
<evidence type="ECO:0000259" key="1">
    <source>
        <dbReference type="PROSITE" id="PS51388"/>
    </source>
</evidence>
<dbReference type="SUPFAM" id="SSF52540">
    <property type="entry name" value="P-loop containing nucleoside triphosphate hydrolases"/>
    <property type="match status" value="1"/>
</dbReference>
<dbReference type="InterPro" id="IPR045063">
    <property type="entry name" value="Dynamin_N"/>
</dbReference>
<dbReference type="PRINTS" id="PR00195">
    <property type="entry name" value="DYNAMIN"/>
</dbReference>
<dbReference type="SMART" id="SM00053">
    <property type="entry name" value="DYNc"/>
    <property type="match status" value="1"/>
</dbReference>
<evidence type="ECO:0000313" key="4">
    <source>
        <dbReference type="Proteomes" id="UP000717696"/>
    </source>
</evidence>
<feature type="domain" description="Dynamin-type G" evidence="2">
    <location>
        <begin position="36"/>
        <end position="321"/>
    </location>
</feature>
<dbReference type="Proteomes" id="UP000717696">
    <property type="component" value="Unassembled WGS sequence"/>
</dbReference>